<dbReference type="GO" id="GO:0016020">
    <property type="term" value="C:membrane"/>
    <property type="evidence" value="ECO:0007669"/>
    <property type="project" value="UniProtKB-SubCell"/>
</dbReference>
<evidence type="ECO:0000313" key="8">
    <source>
        <dbReference type="Proteomes" id="UP001301958"/>
    </source>
</evidence>
<comment type="subcellular location">
    <subcellularLocation>
        <location evidence="1">Membrane</location>
        <topology evidence="1">Multi-pass membrane protein</topology>
    </subcellularLocation>
</comment>
<protein>
    <recommendedName>
        <fullName evidence="9">PQ loop repeat protein</fullName>
    </recommendedName>
</protein>
<organism evidence="7 8">
    <name type="scientific">Podospora fimiseda</name>
    <dbReference type="NCBI Taxonomy" id="252190"/>
    <lineage>
        <taxon>Eukaryota</taxon>
        <taxon>Fungi</taxon>
        <taxon>Dikarya</taxon>
        <taxon>Ascomycota</taxon>
        <taxon>Pezizomycotina</taxon>
        <taxon>Sordariomycetes</taxon>
        <taxon>Sordariomycetidae</taxon>
        <taxon>Sordariales</taxon>
        <taxon>Podosporaceae</taxon>
        <taxon>Podospora</taxon>
    </lineage>
</organism>
<dbReference type="SMART" id="SM00679">
    <property type="entry name" value="CTNS"/>
    <property type="match status" value="2"/>
</dbReference>
<dbReference type="PANTHER" id="PTHR16201:SF11">
    <property type="entry name" value="PQ-LOOP REPEAT-CONTAINING PROTEIN"/>
    <property type="match status" value="1"/>
</dbReference>
<evidence type="ECO:0000256" key="5">
    <source>
        <dbReference type="SAM" id="MobiDB-lite"/>
    </source>
</evidence>
<gene>
    <name evidence="7" type="ORF">QBC38DRAFT_510292</name>
</gene>
<dbReference type="EMBL" id="MU865345">
    <property type="protein sequence ID" value="KAK4226585.1"/>
    <property type="molecule type" value="Genomic_DNA"/>
</dbReference>
<evidence type="ECO:0000256" key="4">
    <source>
        <dbReference type="ARBA" id="ARBA00023136"/>
    </source>
</evidence>
<dbReference type="PANTHER" id="PTHR16201">
    <property type="entry name" value="SEVEN TRANSMEMBRANE PROTEIN 1-RELATED"/>
    <property type="match status" value="1"/>
</dbReference>
<reference evidence="7" key="1">
    <citation type="journal article" date="2023" name="Mol. Phylogenet. Evol.">
        <title>Genome-scale phylogeny and comparative genomics of the fungal order Sordariales.</title>
        <authorList>
            <person name="Hensen N."/>
            <person name="Bonometti L."/>
            <person name="Westerberg I."/>
            <person name="Brannstrom I.O."/>
            <person name="Guillou S."/>
            <person name="Cros-Aarteil S."/>
            <person name="Calhoun S."/>
            <person name="Haridas S."/>
            <person name="Kuo A."/>
            <person name="Mondo S."/>
            <person name="Pangilinan J."/>
            <person name="Riley R."/>
            <person name="LaButti K."/>
            <person name="Andreopoulos B."/>
            <person name="Lipzen A."/>
            <person name="Chen C."/>
            <person name="Yan M."/>
            <person name="Daum C."/>
            <person name="Ng V."/>
            <person name="Clum A."/>
            <person name="Steindorff A."/>
            <person name="Ohm R.A."/>
            <person name="Martin F."/>
            <person name="Silar P."/>
            <person name="Natvig D.O."/>
            <person name="Lalanne C."/>
            <person name="Gautier V."/>
            <person name="Ament-Velasquez S.L."/>
            <person name="Kruys A."/>
            <person name="Hutchinson M.I."/>
            <person name="Powell A.J."/>
            <person name="Barry K."/>
            <person name="Miller A.N."/>
            <person name="Grigoriev I.V."/>
            <person name="Debuchy R."/>
            <person name="Gladieux P."/>
            <person name="Hiltunen Thoren M."/>
            <person name="Johannesson H."/>
        </authorList>
    </citation>
    <scope>NUCLEOTIDE SEQUENCE</scope>
    <source>
        <strain evidence="7">CBS 990.96</strain>
    </source>
</reference>
<dbReference type="Pfam" id="PF04193">
    <property type="entry name" value="PQ-loop"/>
    <property type="match status" value="2"/>
</dbReference>
<dbReference type="Proteomes" id="UP001301958">
    <property type="component" value="Unassembled WGS sequence"/>
</dbReference>
<evidence type="ECO:0000256" key="6">
    <source>
        <dbReference type="SAM" id="Phobius"/>
    </source>
</evidence>
<feature type="transmembrane region" description="Helical" evidence="6">
    <location>
        <begin position="141"/>
        <end position="166"/>
    </location>
</feature>
<reference evidence="7" key="2">
    <citation type="submission" date="2023-05" db="EMBL/GenBank/DDBJ databases">
        <authorList>
            <consortium name="Lawrence Berkeley National Laboratory"/>
            <person name="Steindorff A."/>
            <person name="Hensen N."/>
            <person name="Bonometti L."/>
            <person name="Westerberg I."/>
            <person name="Brannstrom I.O."/>
            <person name="Guillou S."/>
            <person name="Cros-Aarteil S."/>
            <person name="Calhoun S."/>
            <person name="Haridas S."/>
            <person name="Kuo A."/>
            <person name="Mondo S."/>
            <person name="Pangilinan J."/>
            <person name="Riley R."/>
            <person name="Labutti K."/>
            <person name="Andreopoulos B."/>
            <person name="Lipzen A."/>
            <person name="Chen C."/>
            <person name="Yanf M."/>
            <person name="Daum C."/>
            <person name="Ng V."/>
            <person name="Clum A."/>
            <person name="Ohm R."/>
            <person name="Martin F."/>
            <person name="Silar P."/>
            <person name="Natvig D."/>
            <person name="Lalanne C."/>
            <person name="Gautier V."/>
            <person name="Ament-Velasquez S.L."/>
            <person name="Kruys A."/>
            <person name="Hutchinson M.I."/>
            <person name="Powell A.J."/>
            <person name="Barry K."/>
            <person name="Miller A.N."/>
            <person name="Grigoriev I.V."/>
            <person name="Debuchy R."/>
            <person name="Gladieux P."/>
            <person name="Thoren M.H."/>
            <person name="Johannesson H."/>
        </authorList>
    </citation>
    <scope>NUCLEOTIDE SEQUENCE</scope>
    <source>
        <strain evidence="7">CBS 990.96</strain>
    </source>
</reference>
<accession>A0AAN7BNK2</accession>
<sequence>MESIFGEDRCQELRDINVVNLIVSIFIVVGMLISYLPQHFRIISRGTSEGISPYFILLGTTSATSAFANILLLPQSRQDVACCAKIETFHCVAGLLGIAQLGVQWICFTFIFVLFLVFFRYNPAQDPDNEELIEDGNQPSWQTALVVASLTLLHGLVVIVVTGVLSTTAKEHLGTWANLLGVMAALLAAVQYIPQIYTTYHLKHVGSLSIPMMCIQTPGGYLFAASLAARLGLAGWSSWGIFLLTATMQGILLTMAIYYEIQARKHTTDNTLRTSPPSHLHANGFDDDTPGRYTNHPEHYAQTPDQLQTILDRQDSDAAAETTPLLKPGGIGDPHRNFDTNRG</sequence>
<evidence type="ECO:0000256" key="2">
    <source>
        <dbReference type="ARBA" id="ARBA00022692"/>
    </source>
</evidence>
<evidence type="ECO:0000313" key="7">
    <source>
        <dbReference type="EMBL" id="KAK4226585.1"/>
    </source>
</evidence>
<feature type="region of interest" description="Disordered" evidence="5">
    <location>
        <begin position="269"/>
        <end position="299"/>
    </location>
</feature>
<keyword evidence="4 6" id="KW-0472">Membrane</keyword>
<evidence type="ECO:0000256" key="3">
    <source>
        <dbReference type="ARBA" id="ARBA00022989"/>
    </source>
</evidence>
<keyword evidence="8" id="KW-1185">Reference proteome</keyword>
<proteinExistence type="predicted"/>
<dbReference type="InterPro" id="IPR051415">
    <property type="entry name" value="LAAT-1"/>
</dbReference>
<dbReference type="Gene3D" id="1.20.1280.290">
    <property type="match status" value="2"/>
</dbReference>
<dbReference type="InterPro" id="IPR006603">
    <property type="entry name" value="PQ-loop_rpt"/>
</dbReference>
<feature type="transmembrane region" description="Helical" evidence="6">
    <location>
        <begin position="236"/>
        <end position="259"/>
    </location>
</feature>
<feature type="transmembrane region" description="Helical" evidence="6">
    <location>
        <begin position="94"/>
        <end position="121"/>
    </location>
</feature>
<feature type="compositionally biased region" description="Basic and acidic residues" evidence="5">
    <location>
        <begin position="333"/>
        <end position="343"/>
    </location>
</feature>
<evidence type="ECO:0008006" key="9">
    <source>
        <dbReference type="Google" id="ProtNLM"/>
    </source>
</evidence>
<keyword evidence="2 6" id="KW-0812">Transmembrane</keyword>
<feature type="region of interest" description="Disordered" evidence="5">
    <location>
        <begin position="313"/>
        <end position="343"/>
    </location>
</feature>
<feature type="transmembrane region" description="Helical" evidence="6">
    <location>
        <begin position="18"/>
        <end position="36"/>
    </location>
</feature>
<name>A0AAN7BNK2_9PEZI</name>
<evidence type="ECO:0000256" key="1">
    <source>
        <dbReference type="ARBA" id="ARBA00004141"/>
    </source>
</evidence>
<comment type="caution">
    <text evidence="7">The sequence shown here is derived from an EMBL/GenBank/DDBJ whole genome shotgun (WGS) entry which is preliminary data.</text>
</comment>
<feature type="transmembrane region" description="Helical" evidence="6">
    <location>
        <begin position="173"/>
        <end position="193"/>
    </location>
</feature>
<keyword evidence="3 6" id="KW-1133">Transmembrane helix</keyword>
<dbReference type="AlphaFoldDB" id="A0AAN7BNK2"/>
<feature type="transmembrane region" description="Helical" evidence="6">
    <location>
        <begin position="51"/>
        <end position="73"/>
    </location>
</feature>